<proteinExistence type="predicted"/>
<evidence type="ECO:0000256" key="2">
    <source>
        <dbReference type="ARBA" id="ARBA00022737"/>
    </source>
</evidence>
<gene>
    <name evidence="4" type="primary">LRRC49</name>
    <name evidence="4" type="ORF">AOXY_G19852</name>
</gene>
<dbReference type="InterPro" id="IPR025875">
    <property type="entry name" value="Leu-rich_rpt_4"/>
</dbReference>
<feature type="compositionally biased region" description="Basic and acidic residues" evidence="3">
    <location>
        <begin position="388"/>
        <end position="406"/>
    </location>
</feature>
<evidence type="ECO:0000256" key="1">
    <source>
        <dbReference type="ARBA" id="ARBA00022614"/>
    </source>
</evidence>
<dbReference type="InterPro" id="IPR032675">
    <property type="entry name" value="LRR_dom_sf"/>
</dbReference>
<dbReference type="InterPro" id="IPR050576">
    <property type="entry name" value="Cilia_flagella_integrity"/>
</dbReference>
<keyword evidence="2" id="KW-0677">Repeat</keyword>
<name>A0AAD8D1Q7_ACIOX</name>
<evidence type="ECO:0000256" key="3">
    <source>
        <dbReference type="SAM" id="MobiDB-lite"/>
    </source>
</evidence>
<dbReference type="InterPro" id="IPR001611">
    <property type="entry name" value="Leu-rich_rpt"/>
</dbReference>
<dbReference type="PROSITE" id="PS51450">
    <property type="entry name" value="LRR"/>
    <property type="match status" value="7"/>
</dbReference>
<dbReference type="Pfam" id="PF12799">
    <property type="entry name" value="LRR_4"/>
    <property type="match status" value="1"/>
</dbReference>
<feature type="compositionally biased region" description="Polar residues" evidence="3">
    <location>
        <begin position="440"/>
        <end position="456"/>
    </location>
</feature>
<dbReference type="PANTHER" id="PTHR45973:SF8">
    <property type="entry name" value="LEUCINE-RICH REPEAT-CONTAINING PROTEIN 49"/>
    <property type="match status" value="1"/>
</dbReference>
<protein>
    <submittedName>
        <fullName evidence="4">Leucine-rich repeat-containing protein 49-like</fullName>
    </submittedName>
</protein>
<reference evidence="4" key="1">
    <citation type="submission" date="2022-02" db="EMBL/GenBank/DDBJ databases">
        <title>Atlantic sturgeon de novo genome assembly.</title>
        <authorList>
            <person name="Stock M."/>
            <person name="Klopp C."/>
            <person name="Guiguen Y."/>
            <person name="Cabau C."/>
            <person name="Parinello H."/>
            <person name="Santidrian Yebra-Pimentel E."/>
            <person name="Kuhl H."/>
            <person name="Dirks R.P."/>
            <person name="Guessner J."/>
            <person name="Wuertz S."/>
            <person name="Du K."/>
            <person name="Schartl M."/>
        </authorList>
    </citation>
    <scope>NUCLEOTIDE SEQUENCE</scope>
    <source>
        <strain evidence="4">STURGEONOMICS-FGT-2020</strain>
        <tissue evidence="4">Whole blood</tissue>
    </source>
</reference>
<dbReference type="Pfam" id="PF14580">
    <property type="entry name" value="LRR_9"/>
    <property type="match status" value="1"/>
</dbReference>
<keyword evidence="5" id="KW-1185">Reference proteome</keyword>
<dbReference type="SMART" id="SM00369">
    <property type="entry name" value="LRR_TYP"/>
    <property type="match status" value="5"/>
</dbReference>
<feature type="compositionally biased region" description="Polar residues" evidence="3">
    <location>
        <begin position="103"/>
        <end position="133"/>
    </location>
</feature>
<evidence type="ECO:0000313" key="4">
    <source>
        <dbReference type="EMBL" id="KAK1160990.1"/>
    </source>
</evidence>
<dbReference type="Proteomes" id="UP001230051">
    <property type="component" value="Unassembled WGS sequence"/>
</dbReference>
<evidence type="ECO:0000313" key="5">
    <source>
        <dbReference type="Proteomes" id="UP001230051"/>
    </source>
</evidence>
<feature type="region of interest" description="Disordered" evidence="3">
    <location>
        <begin position="92"/>
        <end position="133"/>
    </location>
</feature>
<dbReference type="EMBL" id="JAGXEW010000019">
    <property type="protein sequence ID" value="KAK1160990.1"/>
    <property type="molecule type" value="Genomic_DNA"/>
</dbReference>
<dbReference type="AlphaFoldDB" id="A0AAD8D1Q7"/>
<comment type="caution">
    <text evidence="4">The sequence shown here is derived from an EMBL/GenBank/DDBJ whole genome shotgun (WGS) entry which is preliminary data.</text>
</comment>
<dbReference type="SMART" id="SM00365">
    <property type="entry name" value="LRR_SD22"/>
    <property type="match status" value="7"/>
</dbReference>
<dbReference type="PANTHER" id="PTHR45973">
    <property type="entry name" value="PROTEIN PHOSPHATASE 1 REGULATORY SUBUNIT SDS22-RELATED"/>
    <property type="match status" value="1"/>
</dbReference>
<feature type="region of interest" description="Disordered" evidence="3">
    <location>
        <begin position="434"/>
        <end position="511"/>
    </location>
</feature>
<feature type="region of interest" description="Disordered" evidence="3">
    <location>
        <begin position="388"/>
        <end position="408"/>
    </location>
</feature>
<sequence length="798" mass="89176">MLPHKYNKGRLVAHTVNGYGLQLAIQRRTSQKQLDFRLGKDLPSHNREPSQDNLKSCLPRTEGRLMSTGRPPLSPKLAYASEFIVQERAAPQASRSPCLGSSGDASAQSFRSRARQVSHSAGTNPSNSNGATINSANEHFVKSLFKPGTPVFLRSPEDSAANPDRLDLDRRNLLVCPLLEGEENLRLLNFQHNLISEIQHLSHLRRLIFLDLYDNHITEISGLSALTSLRVLMLGTNRISRISGLESLSKLDVLDLHGNQISKMENLSHLLELRVLNLAGNNIVCVEELKGLNSLIELNLRRNHITTVRDVDCLPSLQRLFLSCNSITNFEDIACLSGSPSLTEVSLDENPIAQESWYKQTALRYMVQLRQLDMKRITDEERRMASVIARKEEEKKKEGHKQAIQKEKRRLAIQNAASQWESLIQKHSSTGKSCLELPAQNGSKEQVSPVNGTPTELFTEEPRRLSPAGSAERLPGGREGSERRPRAPSRPSSPRDARSSEGAGGPSMQCLSVSDSHLAELDGETLRLFGLGALEALERGWGVQTAGAVTAIAFRYINYDAIVPTLPRIRVKFPNVTHLIFSETNVHRLPQLAALAQVRRLDQLTVHPEGNPVVSLALWRSFAIFRLSHFNLQRINGEEVTMNDVIMAERLFGTLAHIAAAETPHYRLLLLLGESRKHQLQFLLEGRGQQAGLSSVELRENRKLLGEGLGRAIFNYPSRDGNTDRSENTPHAGQERAQVSRCYVQGLVREAASTNLKGESLHKLWSSLFMELVRDSVVEMRDRPAFRRDCLRRISESK</sequence>
<feature type="region of interest" description="Disordered" evidence="3">
    <location>
        <begin position="717"/>
        <end position="737"/>
    </location>
</feature>
<organism evidence="4 5">
    <name type="scientific">Acipenser oxyrinchus oxyrinchus</name>
    <dbReference type="NCBI Taxonomy" id="40147"/>
    <lineage>
        <taxon>Eukaryota</taxon>
        <taxon>Metazoa</taxon>
        <taxon>Chordata</taxon>
        <taxon>Craniata</taxon>
        <taxon>Vertebrata</taxon>
        <taxon>Euteleostomi</taxon>
        <taxon>Actinopterygii</taxon>
        <taxon>Chondrostei</taxon>
        <taxon>Acipenseriformes</taxon>
        <taxon>Acipenseridae</taxon>
        <taxon>Acipenser</taxon>
    </lineage>
</organism>
<dbReference type="SUPFAM" id="SSF52058">
    <property type="entry name" value="L domain-like"/>
    <property type="match status" value="1"/>
</dbReference>
<dbReference type="Gene3D" id="3.80.10.10">
    <property type="entry name" value="Ribonuclease Inhibitor"/>
    <property type="match status" value="3"/>
</dbReference>
<keyword evidence="1" id="KW-0433">Leucine-rich repeat</keyword>
<dbReference type="InterPro" id="IPR003591">
    <property type="entry name" value="Leu-rich_rpt_typical-subtyp"/>
</dbReference>
<feature type="compositionally biased region" description="Basic and acidic residues" evidence="3">
    <location>
        <begin position="475"/>
        <end position="485"/>
    </location>
</feature>
<accession>A0AAD8D1Q7</accession>